<dbReference type="Proteomes" id="UP001524944">
    <property type="component" value="Unassembled WGS sequence"/>
</dbReference>
<keyword evidence="1" id="KW-0732">Signal</keyword>
<proteinExistence type="predicted"/>
<name>A0ABT1Y795_9FIRM</name>
<organism evidence="2 3">
    <name type="scientific">Dehalobacterium formicoaceticum</name>
    <dbReference type="NCBI Taxonomy" id="51515"/>
    <lineage>
        <taxon>Bacteria</taxon>
        <taxon>Bacillati</taxon>
        <taxon>Bacillota</taxon>
        <taxon>Clostridia</taxon>
        <taxon>Eubacteriales</taxon>
        <taxon>Peptococcaceae</taxon>
        <taxon>Dehalobacterium</taxon>
    </lineage>
</organism>
<dbReference type="RefSeq" id="WP_157677315.1">
    <property type="nucleotide sequence ID" value="NZ_CP022121.1"/>
</dbReference>
<evidence type="ECO:0000313" key="2">
    <source>
        <dbReference type="EMBL" id="MCR6545561.1"/>
    </source>
</evidence>
<sequence length="167" mass="18643">MKKIIAWILLVTFLFGSIPVPSLAAASFKDLDIEEIFKEDDTTTAEPKSIINHQYVGLGDEEEDNFIDLSLPEGTVRVNALSVLVKSILEENNSWDRLRNYLFEGTGFLLPPKAEVPSPEKPVLEPQLIEEEVGEEPVSDPVIDMNEDIISDPADEMVDDINEETVT</sequence>
<evidence type="ECO:0000256" key="1">
    <source>
        <dbReference type="SAM" id="SignalP"/>
    </source>
</evidence>
<accession>A0ABT1Y795</accession>
<evidence type="ECO:0000313" key="3">
    <source>
        <dbReference type="Proteomes" id="UP001524944"/>
    </source>
</evidence>
<dbReference type="EMBL" id="JANPWE010000003">
    <property type="protein sequence ID" value="MCR6545561.1"/>
    <property type="molecule type" value="Genomic_DNA"/>
</dbReference>
<keyword evidence="3" id="KW-1185">Reference proteome</keyword>
<gene>
    <name evidence="2" type="ORF">NVS47_08560</name>
</gene>
<feature type="chain" id="PRO_5045525402" evidence="1">
    <location>
        <begin position="25"/>
        <end position="167"/>
    </location>
</feature>
<feature type="signal peptide" evidence="1">
    <location>
        <begin position="1"/>
        <end position="24"/>
    </location>
</feature>
<comment type="caution">
    <text evidence="2">The sequence shown here is derived from an EMBL/GenBank/DDBJ whole genome shotgun (WGS) entry which is preliminary data.</text>
</comment>
<protein>
    <submittedName>
        <fullName evidence="2">Uncharacterized protein</fullName>
    </submittedName>
</protein>
<reference evidence="2 3" key="1">
    <citation type="submission" date="2022-08" db="EMBL/GenBank/DDBJ databases">
        <title>Proteogenomics of the novel Dehalobacterium formicoaceticum strain EZ94 highlights a key role of methyltransferases during anaerobic dichloromethane degradation.</title>
        <authorList>
            <person name="Wasmund K."/>
        </authorList>
    </citation>
    <scope>NUCLEOTIDE SEQUENCE [LARGE SCALE GENOMIC DNA]</scope>
    <source>
        <strain evidence="2 3">EZ94</strain>
    </source>
</reference>